<evidence type="ECO:0000313" key="11">
    <source>
        <dbReference type="Proteomes" id="UP000620124"/>
    </source>
</evidence>
<dbReference type="Proteomes" id="UP000620124">
    <property type="component" value="Unassembled WGS sequence"/>
</dbReference>
<evidence type="ECO:0000256" key="7">
    <source>
        <dbReference type="SAM" id="Phobius"/>
    </source>
</evidence>
<dbReference type="GO" id="GO:0000930">
    <property type="term" value="C:gamma-tubulin complex"/>
    <property type="evidence" value="ECO:0007669"/>
    <property type="project" value="TreeGrafter"/>
</dbReference>
<evidence type="ECO:0000259" key="8">
    <source>
        <dbReference type="Pfam" id="PF04130"/>
    </source>
</evidence>
<dbReference type="InterPro" id="IPR041470">
    <property type="entry name" value="GCP_N"/>
</dbReference>
<dbReference type="GO" id="GO:0043015">
    <property type="term" value="F:gamma-tubulin binding"/>
    <property type="evidence" value="ECO:0007669"/>
    <property type="project" value="InterPro"/>
</dbReference>
<dbReference type="InterPro" id="IPR007259">
    <property type="entry name" value="GCP"/>
</dbReference>
<keyword evidence="7" id="KW-1133">Transmembrane helix</keyword>
<evidence type="ECO:0000256" key="6">
    <source>
        <dbReference type="SAM" id="MobiDB-lite"/>
    </source>
</evidence>
<dbReference type="InterPro" id="IPR042241">
    <property type="entry name" value="GCP_C_sf"/>
</dbReference>
<comment type="caution">
    <text evidence="10">The sequence shown here is derived from an EMBL/GenBank/DDBJ whole genome shotgun (WGS) entry which is preliminary data.</text>
</comment>
<evidence type="ECO:0000256" key="5">
    <source>
        <dbReference type="ARBA" id="ARBA00023212"/>
    </source>
</evidence>
<gene>
    <name evidence="10" type="ORF">MVEN_02024100</name>
</gene>
<feature type="region of interest" description="Disordered" evidence="6">
    <location>
        <begin position="203"/>
        <end position="255"/>
    </location>
</feature>
<evidence type="ECO:0000313" key="10">
    <source>
        <dbReference type="EMBL" id="KAF7338002.1"/>
    </source>
</evidence>
<dbReference type="CDD" id="cd22572">
    <property type="entry name" value="GCP5_NTD"/>
    <property type="match status" value="1"/>
</dbReference>
<comment type="subcellular location">
    <subcellularLocation>
        <location evidence="1">Cytoplasm</location>
        <location evidence="1">Cytoskeleton</location>
    </subcellularLocation>
</comment>
<dbReference type="GO" id="GO:0005874">
    <property type="term" value="C:microtubule"/>
    <property type="evidence" value="ECO:0007669"/>
    <property type="project" value="UniProtKB-KW"/>
</dbReference>
<name>A0A8H6XCD6_9AGAR</name>
<evidence type="ECO:0000256" key="3">
    <source>
        <dbReference type="ARBA" id="ARBA00022490"/>
    </source>
</evidence>
<feature type="transmembrane region" description="Helical" evidence="7">
    <location>
        <begin position="1655"/>
        <end position="1674"/>
    </location>
</feature>
<evidence type="ECO:0000256" key="4">
    <source>
        <dbReference type="ARBA" id="ARBA00022701"/>
    </source>
</evidence>
<accession>A0A8H6XCD6</accession>
<dbReference type="PANTHER" id="PTHR19302">
    <property type="entry name" value="GAMMA TUBULIN COMPLEX PROTEIN"/>
    <property type="match status" value="1"/>
</dbReference>
<evidence type="ECO:0000256" key="2">
    <source>
        <dbReference type="ARBA" id="ARBA00010337"/>
    </source>
</evidence>
<dbReference type="Pfam" id="PF17681">
    <property type="entry name" value="GCP_N_terminal"/>
    <property type="match status" value="1"/>
</dbReference>
<feature type="compositionally biased region" description="Acidic residues" evidence="6">
    <location>
        <begin position="235"/>
        <end position="255"/>
    </location>
</feature>
<feature type="compositionally biased region" description="Low complexity" evidence="6">
    <location>
        <begin position="218"/>
        <end position="234"/>
    </location>
</feature>
<dbReference type="GO" id="GO:0005816">
    <property type="term" value="C:spindle pole body"/>
    <property type="evidence" value="ECO:0007669"/>
    <property type="project" value="UniProtKB-ARBA"/>
</dbReference>
<dbReference type="EMBL" id="JACAZI010000021">
    <property type="protein sequence ID" value="KAF7338002.1"/>
    <property type="molecule type" value="Genomic_DNA"/>
</dbReference>
<keyword evidence="11" id="KW-1185">Reference proteome</keyword>
<dbReference type="GO" id="GO:0051321">
    <property type="term" value="P:meiotic cell cycle"/>
    <property type="evidence" value="ECO:0007669"/>
    <property type="project" value="TreeGrafter"/>
</dbReference>
<evidence type="ECO:0000256" key="1">
    <source>
        <dbReference type="ARBA" id="ARBA00004245"/>
    </source>
</evidence>
<dbReference type="InterPro" id="IPR059169">
    <property type="entry name" value="GCP5_N_ext"/>
</dbReference>
<sequence>MLPSSSGLLNPSQRPTSALSHRPPRPLSSASQRPPSSLSARPLSRASTRQRPLSRLAQARTLTRLPICQTLVSQVTGLSEQDDDGAGAFHNAVEYALKNLESTTMTKAATGVDMGVIDREVNGHAQKARVHSRDALAEALQTCYRRLKHQAAQDHDLDQEIKASRLPDHMQFLMSLSTTATPATLAFADAYLERIKNPPPPPAGLTWADIFGDDPLEAESSGSSSSASLSPLNSDDLELDDEDEDSFSSVDPEDVAPLETPMIAARNEPSRPPHTYAHRKEFEQLQARQYWREDYVWRGDKGKARAFDIGDASTLGPALQKVLAQEQGSLGATEIQRERYIDEQDAVREVLMALQGRKNIMLALVDGTFKEIHSTPRLIHLSLTSQSSLISTLARTATIAQQLRTFVAFVFASSASQSRTAPSRTPRMTRTLEAFADGVDAELRALDTWCAAREEAICHLRSGSAPAGTKLVVSLLSTQKALQDAFENGLEVLLDIVRAITSYEYRRYALFPRTPAVLSALLLDTLLEKVQVHRERGDGRVTADMLMRVFVVSAEPVWGMVGRWLRVGMGLGSGMGVGQGEDLDDEFFIEGSGLAVGLAGLGLGLGLLDPEFWAEGYTLRDGVVRGDEDDNGDEANGRDVRAIPSFLEHLAMPVLSSGKAVGLLRALGVPPAVDGPASLTQWRSFGALLSSSAQPGRQLSSVSGDTLSRLLYEELAPHCEATGTLLGRILVEECELLRHLSSVEDLFLMRKGDAMSNFTDVLFAKMDSHRAWGDFHFLNTAFRDVVEAGTNSGGKEWIQPSLVRLSYRGFKDGGKGVGRTVKAIGGLLIEYAVPFPIAYIFSPRILQVYGEVFVFLLQIRRAKSMLERILVRGGAGRDGKLGHELKAFYAVRSRLSWFINTILNFLTTYVIHTQVVKFHETFNRAKSLDEMIQIHDEHIERLRGRCLLQPNTSALHRAILSILDMSLHFCEVFTTVAGSTTVTLDVSRLSIISKRHRSRRQRSQRKNIVSFSHAHVFDEDSDQSSDEDDEDEVVLEDEGGITETSFSLAVSTISSEDGDSRIDKMSTELDGLLVQAARFPHKALYHAASPHGATDVIRPLITEQDTFDIARKPPTSTQLELDGLGKIWVGLKLAEGNDKFRDEYVLEKPLFSDVVFRGLRLSDKHASAKVNFRLPTARFLAANLTESDLRATFLLLPSSPSLIDHVKNFSSWMPDSVFAKRRPTRPWPFPLHSEGGGERTMADLALESFSISMPLIEFHDTASQCVDASSPESNQNEDTVVKGHPYVVTRTQLRIVRETSLFNATAYNVIRNEIKVHSCGQGIPGIKPNLKMCRRTYKSNGNFETLLELEIPTESGVEKQWAYAPYLDTKEHAVGPLDIIPISVNRENCSSIPRDAGSEYMDVSWRIAFAGRSPGKQLLADSFVSPQLVDHQASELRKLSQQDEAELWNGALGHRFHDDAHPRRRIVIQIVSGACLALSALLQFYYWWTRVSTVGISTSAITFVAPGYLLGSVVETLQDADPFVLLLPVTAIVPYLMCKCVTRVEFGWQRWHPTITRVPANHRERASQRIDSRTSWRAKLGLFVALLAVYQFTDPDNIYLISTTVPVPTPEEYPESKLFDFLRNVYHSLFFTGNLCQVLLNHRSRAYGGGYRAEVVMLLLGHIIGLLYFVPAVVGRMEMRQGLGPFTLINLGSHLPLVWQALTLSAVEAKEDEEG</sequence>
<dbReference type="GO" id="GO:0000278">
    <property type="term" value="P:mitotic cell cycle"/>
    <property type="evidence" value="ECO:0007669"/>
    <property type="project" value="TreeGrafter"/>
</dbReference>
<feature type="domain" description="Gamma tubulin complex component protein N-terminal" evidence="9">
    <location>
        <begin position="347"/>
        <end position="676"/>
    </location>
</feature>
<dbReference type="InterPro" id="IPR040457">
    <property type="entry name" value="GCP_C"/>
</dbReference>
<dbReference type="GO" id="GO:0007020">
    <property type="term" value="P:microtubule nucleation"/>
    <property type="evidence" value="ECO:0007669"/>
    <property type="project" value="InterPro"/>
</dbReference>
<dbReference type="GO" id="GO:0051225">
    <property type="term" value="P:spindle assembly"/>
    <property type="evidence" value="ECO:0007669"/>
    <property type="project" value="TreeGrafter"/>
</dbReference>
<keyword evidence="4" id="KW-0493">Microtubule</keyword>
<evidence type="ECO:0000259" key="9">
    <source>
        <dbReference type="Pfam" id="PF17681"/>
    </source>
</evidence>
<feature type="compositionally biased region" description="Low complexity" evidence="6">
    <location>
        <begin position="27"/>
        <end position="47"/>
    </location>
</feature>
<feature type="transmembrane region" description="Helical" evidence="7">
    <location>
        <begin position="1466"/>
        <end position="1487"/>
    </location>
</feature>
<dbReference type="GO" id="GO:0031122">
    <property type="term" value="P:cytoplasmic microtubule organization"/>
    <property type="evidence" value="ECO:0007669"/>
    <property type="project" value="TreeGrafter"/>
</dbReference>
<organism evidence="10 11">
    <name type="scientific">Mycena venus</name>
    <dbReference type="NCBI Taxonomy" id="2733690"/>
    <lineage>
        <taxon>Eukaryota</taxon>
        <taxon>Fungi</taxon>
        <taxon>Dikarya</taxon>
        <taxon>Basidiomycota</taxon>
        <taxon>Agaricomycotina</taxon>
        <taxon>Agaricomycetes</taxon>
        <taxon>Agaricomycetidae</taxon>
        <taxon>Agaricales</taxon>
        <taxon>Marasmiineae</taxon>
        <taxon>Mycenaceae</taxon>
        <taxon>Mycena</taxon>
    </lineage>
</organism>
<keyword evidence="7" id="KW-0472">Membrane</keyword>
<feature type="region of interest" description="Disordered" evidence="6">
    <location>
        <begin position="1"/>
        <end position="54"/>
    </location>
</feature>
<dbReference type="OrthoDB" id="66546at2759"/>
<feature type="transmembrane region" description="Helical" evidence="7">
    <location>
        <begin position="1523"/>
        <end position="1542"/>
    </location>
</feature>
<dbReference type="GO" id="GO:0051011">
    <property type="term" value="F:microtubule minus-end binding"/>
    <property type="evidence" value="ECO:0007669"/>
    <property type="project" value="TreeGrafter"/>
</dbReference>
<proteinExistence type="inferred from homology"/>
<feature type="transmembrane region" description="Helical" evidence="7">
    <location>
        <begin position="1494"/>
        <end position="1511"/>
    </location>
</feature>
<dbReference type="GO" id="GO:0000922">
    <property type="term" value="C:spindle pole"/>
    <property type="evidence" value="ECO:0007669"/>
    <property type="project" value="InterPro"/>
</dbReference>
<dbReference type="Pfam" id="PF04130">
    <property type="entry name" value="GCP_C_terminal"/>
    <property type="match status" value="1"/>
</dbReference>
<protein>
    <submittedName>
        <fullName evidence="10">Uncharacterized protein</fullName>
    </submittedName>
</protein>
<feature type="domain" description="Gamma tubulin complex component C-terminal" evidence="8">
    <location>
        <begin position="736"/>
        <end position="994"/>
    </location>
</feature>
<comment type="similarity">
    <text evidence="2">Belongs to the TUBGCP family.</text>
</comment>
<feature type="compositionally biased region" description="Polar residues" evidence="6">
    <location>
        <begin position="1"/>
        <end position="19"/>
    </location>
</feature>
<keyword evidence="7" id="KW-0812">Transmembrane</keyword>
<dbReference type="Gene3D" id="1.20.120.1900">
    <property type="entry name" value="Gamma-tubulin complex, C-terminal domain"/>
    <property type="match status" value="1"/>
</dbReference>
<reference evidence="10" key="1">
    <citation type="submission" date="2020-05" db="EMBL/GenBank/DDBJ databases">
        <title>Mycena genomes resolve the evolution of fungal bioluminescence.</title>
        <authorList>
            <person name="Tsai I.J."/>
        </authorList>
    </citation>
    <scope>NUCLEOTIDE SEQUENCE</scope>
    <source>
        <strain evidence="10">CCC161011</strain>
    </source>
</reference>
<dbReference type="PANTHER" id="PTHR19302:SF33">
    <property type="entry name" value="GAMMA-TUBULIN COMPLEX COMPONENT 5"/>
    <property type="match status" value="1"/>
</dbReference>
<keyword evidence="3" id="KW-0963">Cytoplasm</keyword>
<keyword evidence="5" id="KW-0206">Cytoskeleton</keyword>